<keyword evidence="3 14" id="KW-0479">Metal-binding</keyword>
<keyword evidence="4 14" id="KW-0560">Oxidoreductase</keyword>
<dbReference type="InterPro" id="IPR014729">
    <property type="entry name" value="Rossmann-like_a/b/a_fold"/>
</dbReference>
<evidence type="ECO:0000256" key="12">
    <source>
        <dbReference type="ARBA" id="ARBA00032041"/>
    </source>
</evidence>
<feature type="binding site" evidence="14">
    <location>
        <position position="116"/>
    </location>
    <ligand>
        <name>[4Fe-4S] cluster</name>
        <dbReference type="ChEBI" id="CHEBI:49883"/>
    </ligand>
</feature>
<evidence type="ECO:0000256" key="9">
    <source>
        <dbReference type="ARBA" id="ARBA00024386"/>
    </source>
</evidence>
<evidence type="ECO:0000256" key="3">
    <source>
        <dbReference type="ARBA" id="ARBA00022723"/>
    </source>
</evidence>
<comment type="pathway">
    <text evidence="8 14">Sulfur metabolism; hydrogen sulfide biosynthesis; sulfite from sulfate.</text>
</comment>
<dbReference type="InterPro" id="IPR004511">
    <property type="entry name" value="PAPS/APS_Rdtase"/>
</dbReference>
<keyword evidence="6 14" id="KW-0411">Iron-sulfur</keyword>
<dbReference type="EMBL" id="RQHW01000010">
    <property type="protein sequence ID" value="TGN20634.1"/>
    <property type="molecule type" value="Genomic_DNA"/>
</dbReference>
<comment type="subcellular location">
    <subcellularLocation>
        <location evidence="14">Cytoplasm</location>
    </subcellularLocation>
</comment>
<dbReference type="CDD" id="cd23945">
    <property type="entry name" value="PAPS_reductase"/>
    <property type="match status" value="1"/>
</dbReference>
<evidence type="ECO:0000256" key="4">
    <source>
        <dbReference type="ARBA" id="ARBA00023002"/>
    </source>
</evidence>
<evidence type="ECO:0000256" key="7">
    <source>
        <dbReference type="ARBA" id="ARBA00024298"/>
    </source>
</evidence>
<organism evidence="16 17">
    <name type="scientific">Leptospira idonii</name>
    <dbReference type="NCBI Taxonomy" id="1193500"/>
    <lineage>
        <taxon>Bacteria</taxon>
        <taxon>Pseudomonadati</taxon>
        <taxon>Spirochaetota</taxon>
        <taxon>Spirochaetia</taxon>
        <taxon>Leptospirales</taxon>
        <taxon>Leptospiraceae</taxon>
        <taxon>Leptospira</taxon>
    </lineage>
</organism>
<dbReference type="Gene3D" id="3.40.50.620">
    <property type="entry name" value="HUPs"/>
    <property type="match status" value="1"/>
</dbReference>
<dbReference type="Pfam" id="PF01507">
    <property type="entry name" value="PAPS_reduct"/>
    <property type="match status" value="1"/>
</dbReference>
<dbReference type="NCBIfam" id="NF002537">
    <property type="entry name" value="PRK02090.1"/>
    <property type="match status" value="1"/>
</dbReference>
<dbReference type="GO" id="GO:0019379">
    <property type="term" value="P:sulfate assimilation, phosphoadenylyl sulfate reduction by phosphoadenylyl-sulfate reductase (thioredoxin)"/>
    <property type="evidence" value="ECO:0007669"/>
    <property type="project" value="UniProtKB-UniRule"/>
</dbReference>
<dbReference type="Proteomes" id="UP000298058">
    <property type="component" value="Unassembled WGS sequence"/>
</dbReference>
<keyword evidence="5 14" id="KW-0408">Iron</keyword>
<comment type="function">
    <text evidence="7 14">Catalyzes the formation of sulfite from adenosine 5'-phosphosulfate (APS) using thioredoxin as an electron donor.</text>
</comment>
<evidence type="ECO:0000313" key="16">
    <source>
        <dbReference type="EMBL" id="TGN20634.1"/>
    </source>
</evidence>
<protein>
    <recommendedName>
        <fullName evidence="10 14">Adenosine 5'-phosphosulfate reductase</fullName>
        <shortName evidence="14">APS reductase</shortName>
        <ecNumber evidence="9 14">1.8.4.10</ecNumber>
    </recommendedName>
    <alternativeName>
        <fullName evidence="12 14">5'-adenylylsulfate reductase</fullName>
    </alternativeName>
    <alternativeName>
        <fullName evidence="11 14">Thioredoxin-dependent 5'-adenylylsulfate reductase</fullName>
    </alternativeName>
</protein>
<dbReference type="GO" id="GO:0019344">
    <property type="term" value="P:cysteine biosynthetic process"/>
    <property type="evidence" value="ECO:0007669"/>
    <property type="project" value="InterPro"/>
</dbReference>
<dbReference type="GO" id="GO:0043866">
    <property type="term" value="F:adenylyl-sulfate reductase (thioredoxin) activity"/>
    <property type="evidence" value="ECO:0007669"/>
    <property type="project" value="UniProtKB-EC"/>
</dbReference>
<comment type="cofactor">
    <cofactor evidence="14">
        <name>[4Fe-4S] cluster</name>
        <dbReference type="ChEBI" id="CHEBI:49883"/>
    </cofactor>
    <text evidence="14">Binds 1 [4Fe-4S] cluster per subunit.</text>
</comment>
<feature type="binding site" evidence="14">
    <location>
        <position position="115"/>
    </location>
    <ligand>
        <name>[4Fe-4S] cluster</name>
        <dbReference type="ChEBI" id="CHEBI:49883"/>
    </ligand>
</feature>
<dbReference type="SUPFAM" id="SSF52402">
    <property type="entry name" value="Adenine nucleotide alpha hydrolases-like"/>
    <property type="match status" value="1"/>
</dbReference>
<accession>A0A4R9M1J1</accession>
<dbReference type="PANTHER" id="PTHR46482:SF9">
    <property type="entry name" value="5'-ADENYLYLSULFATE REDUCTASE 1, CHLOROPLASTIC"/>
    <property type="match status" value="1"/>
</dbReference>
<sequence>MNREKLEIEMKGLGLEASLAYLDREFGAKAVFSTSFGLEDQAITHAIHSQNLNIRIATLDTGRLFRETYELWQLTNQTYGKPIDTYFPNASQLESFLNQKGPDSFYDSVENRKECCHIRKVIPLDRALQGAEIWITGIRKEQSGFRTEMAQFEEDPSKQVLKYHPILDWTWEDTWDYIKKNKVPYNPLHEKGYPSIGCAPCTRAIEPGEDFRAGRWWWENSAKECGLHWVDGKLSPKKGSKS</sequence>
<dbReference type="PANTHER" id="PTHR46482">
    <property type="entry name" value="5'-ADENYLYLSULFATE REDUCTASE 3, CHLOROPLASTIC"/>
    <property type="match status" value="1"/>
</dbReference>
<dbReference type="GO" id="GO:0070814">
    <property type="term" value="P:hydrogen sulfide biosynthetic process"/>
    <property type="evidence" value="ECO:0007669"/>
    <property type="project" value="UniProtKB-UniRule"/>
</dbReference>
<dbReference type="GO" id="GO:0051539">
    <property type="term" value="F:4 iron, 4 sulfur cluster binding"/>
    <property type="evidence" value="ECO:0007669"/>
    <property type="project" value="UniProtKB-UniRule"/>
</dbReference>
<evidence type="ECO:0000256" key="14">
    <source>
        <dbReference type="HAMAP-Rule" id="MF_00063"/>
    </source>
</evidence>
<comment type="caution">
    <text evidence="16">The sequence shown here is derived from an EMBL/GenBank/DDBJ whole genome shotgun (WGS) entry which is preliminary data.</text>
</comment>
<evidence type="ECO:0000313" key="17">
    <source>
        <dbReference type="Proteomes" id="UP000298058"/>
    </source>
</evidence>
<evidence type="ECO:0000256" key="6">
    <source>
        <dbReference type="ARBA" id="ARBA00023014"/>
    </source>
</evidence>
<dbReference type="OrthoDB" id="9774475at2"/>
<evidence type="ECO:0000256" key="11">
    <source>
        <dbReference type="ARBA" id="ARBA00030894"/>
    </source>
</evidence>
<dbReference type="AlphaFoldDB" id="A0A4R9M1J1"/>
<dbReference type="EC" id="1.8.4.10" evidence="9 14"/>
<dbReference type="PIRSF" id="PIRSF000857">
    <property type="entry name" value="PAPS_reductase"/>
    <property type="match status" value="1"/>
</dbReference>
<evidence type="ECO:0000256" key="10">
    <source>
        <dbReference type="ARBA" id="ARBA00029514"/>
    </source>
</evidence>
<dbReference type="NCBIfam" id="TIGR00434">
    <property type="entry name" value="cysH"/>
    <property type="match status" value="1"/>
</dbReference>
<evidence type="ECO:0000256" key="13">
    <source>
        <dbReference type="ARBA" id="ARBA00048441"/>
    </source>
</evidence>
<feature type="active site" description="Nucleophile; cysteine thiosulfonate intermediate" evidence="14">
    <location>
        <position position="225"/>
    </location>
</feature>
<dbReference type="InterPro" id="IPR011798">
    <property type="entry name" value="APS_reductase"/>
</dbReference>
<dbReference type="HAMAP" id="MF_00063">
    <property type="entry name" value="CysH"/>
    <property type="match status" value="1"/>
</dbReference>
<gene>
    <name evidence="14" type="primary">cysH</name>
    <name evidence="16" type="ORF">EHS15_02800</name>
</gene>
<keyword evidence="2 14" id="KW-0963">Cytoplasm</keyword>
<evidence type="ECO:0000256" key="8">
    <source>
        <dbReference type="ARBA" id="ARBA00024327"/>
    </source>
</evidence>
<dbReference type="GO" id="GO:0005737">
    <property type="term" value="C:cytoplasm"/>
    <property type="evidence" value="ECO:0007669"/>
    <property type="project" value="UniProtKB-SubCell"/>
</dbReference>
<reference evidence="16" key="1">
    <citation type="journal article" date="2019" name="PLoS Negl. Trop. Dis.">
        <title>Revisiting the worldwide diversity of Leptospira species in the environment.</title>
        <authorList>
            <person name="Vincent A.T."/>
            <person name="Schiettekatte O."/>
            <person name="Bourhy P."/>
            <person name="Veyrier F.J."/>
            <person name="Picardeau M."/>
        </authorList>
    </citation>
    <scope>NUCLEOTIDE SEQUENCE [LARGE SCALE GENOMIC DNA]</scope>
    <source>
        <strain evidence="16">201300427</strain>
    </source>
</reference>
<feature type="binding site" evidence="14">
    <location>
        <position position="198"/>
    </location>
    <ligand>
        <name>[4Fe-4S] cluster</name>
        <dbReference type="ChEBI" id="CHEBI:49883"/>
    </ligand>
</feature>
<evidence type="ECO:0000256" key="2">
    <source>
        <dbReference type="ARBA" id="ARBA00022490"/>
    </source>
</evidence>
<keyword evidence="17" id="KW-1185">Reference proteome</keyword>
<dbReference type="GO" id="GO:0004604">
    <property type="term" value="F:phosphoadenylyl-sulfate reductase (thioredoxin) activity"/>
    <property type="evidence" value="ECO:0007669"/>
    <property type="project" value="UniProtKB-UniRule"/>
</dbReference>
<comment type="catalytic activity">
    <reaction evidence="13 14">
        <text>[thioredoxin]-disulfide + sulfite + AMP + 2 H(+) = adenosine 5'-phosphosulfate + [thioredoxin]-dithiol</text>
        <dbReference type="Rhea" id="RHEA:21976"/>
        <dbReference type="Rhea" id="RHEA-COMP:10698"/>
        <dbReference type="Rhea" id="RHEA-COMP:10700"/>
        <dbReference type="ChEBI" id="CHEBI:15378"/>
        <dbReference type="ChEBI" id="CHEBI:17359"/>
        <dbReference type="ChEBI" id="CHEBI:29950"/>
        <dbReference type="ChEBI" id="CHEBI:50058"/>
        <dbReference type="ChEBI" id="CHEBI:58243"/>
        <dbReference type="ChEBI" id="CHEBI:456215"/>
        <dbReference type="EC" id="1.8.4.10"/>
    </reaction>
</comment>
<name>A0A4R9M1J1_9LEPT</name>
<comment type="similarity">
    <text evidence="1 14">Belongs to the PAPS reductase family. CysH subfamily.</text>
</comment>
<evidence type="ECO:0000256" key="1">
    <source>
        <dbReference type="ARBA" id="ARBA00009732"/>
    </source>
</evidence>
<evidence type="ECO:0000259" key="15">
    <source>
        <dbReference type="Pfam" id="PF01507"/>
    </source>
</evidence>
<evidence type="ECO:0000256" key="5">
    <source>
        <dbReference type="ARBA" id="ARBA00023004"/>
    </source>
</evidence>
<feature type="domain" description="Phosphoadenosine phosphosulphate reductase" evidence="15">
    <location>
        <begin position="30"/>
        <end position="204"/>
    </location>
</feature>
<dbReference type="GO" id="GO:0046872">
    <property type="term" value="F:metal ion binding"/>
    <property type="evidence" value="ECO:0007669"/>
    <property type="project" value="UniProtKB-KW"/>
</dbReference>
<dbReference type="InterPro" id="IPR002500">
    <property type="entry name" value="PAPS_reduct_dom"/>
</dbReference>
<dbReference type="NCBIfam" id="TIGR02055">
    <property type="entry name" value="APS_reductase"/>
    <property type="match status" value="1"/>
</dbReference>
<feature type="binding site" evidence="14">
    <location>
        <position position="201"/>
    </location>
    <ligand>
        <name>[4Fe-4S] cluster</name>
        <dbReference type="ChEBI" id="CHEBI:49883"/>
    </ligand>
</feature>
<proteinExistence type="inferred from homology"/>